<accession>A0ABP6BGC0</accession>
<dbReference type="HAMAP" id="MF_01965">
    <property type="entry name" value="NADHX_dehydratase"/>
    <property type="match status" value="1"/>
</dbReference>
<dbReference type="PANTHER" id="PTHR12592:SF0">
    <property type="entry name" value="ATP-DEPENDENT (S)-NAD(P)H-HYDRATE DEHYDRATASE"/>
    <property type="match status" value="1"/>
</dbReference>
<keyword evidence="2 6" id="KW-0067">ATP-binding</keyword>
<comment type="catalytic activity">
    <reaction evidence="6">
        <text>(6S)-NADHX + ADP = AMP + phosphate + NADH + H(+)</text>
        <dbReference type="Rhea" id="RHEA:32223"/>
        <dbReference type="ChEBI" id="CHEBI:15378"/>
        <dbReference type="ChEBI" id="CHEBI:43474"/>
        <dbReference type="ChEBI" id="CHEBI:57945"/>
        <dbReference type="ChEBI" id="CHEBI:64074"/>
        <dbReference type="ChEBI" id="CHEBI:456215"/>
        <dbReference type="ChEBI" id="CHEBI:456216"/>
        <dbReference type="EC" id="4.2.1.136"/>
    </reaction>
</comment>
<feature type="binding site" evidence="6">
    <location>
        <begin position="175"/>
        <end position="179"/>
    </location>
    <ligand>
        <name>AMP</name>
        <dbReference type="ChEBI" id="CHEBI:456215"/>
    </ligand>
</feature>
<evidence type="ECO:0000259" key="7">
    <source>
        <dbReference type="PROSITE" id="PS51383"/>
    </source>
</evidence>
<evidence type="ECO:0000313" key="8">
    <source>
        <dbReference type="EMBL" id="GAA2567095.1"/>
    </source>
</evidence>
<sequence length="279" mass="28463">MTAIEQDATRTARILRMPTADDDKYSRGVVGLRTGSADYPGAAVLGVSAAWHTGCGMVRYIGPSRAADMVLARRPETVTAPGRVQAWVIGSGTDAASRDAAETEALRAVLAGREPVVVDAGALDLAPDATAARILTPHAREFARLREALGLAPMGDREAEARQTAHEMGAVVLLKGAVTLVADPDGGLRRIRSGVPWLATAGTGDVLAGAIGAVVAGAVAFGDATPERLADAAAAAAWLHGRAGALASARWGSRGGPIAALDVADHLPRAVAEALASHR</sequence>
<dbReference type="PROSITE" id="PS51383">
    <property type="entry name" value="YJEF_C_3"/>
    <property type="match status" value="1"/>
</dbReference>
<feature type="domain" description="YjeF C-terminal" evidence="7">
    <location>
        <begin position="7"/>
        <end position="274"/>
    </location>
</feature>
<comment type="cofactor">
    <cofactor evidence="6">
        <name>Mg(2+)</name>
        <dbReference type="ChEBI" id="CHEBI:18420"/>
    </cofactor>
</comment>
<dbReference type="Proteomes" id="UP001500274">
    <property type="component" value="Unassembled WGS sequence"/>
</dbReference>
<dbReference type="SUPFAM" id="SSF53613">
    <property type="entry name" value="Ribokinase-like"/>
    <property type="match status" value="1"/>
</dbReference>
<evidence type="ECO:0000256" key="1">
    <source>
        <dbReference type="ARBA" id="ARBA00022741"/>
    </source>
</evidence>
<dbReference type="PANTHER" id="PTHR12592">
    <property type="entry name" value="ATP-DEPENDENT (S)-NAD(P)H-HYDRATE DEHYDRATASE FAMILY MEMBER"/>
    <property type="match status" value="1"/>
</dbReference>
<dbReference type="CDD" id="cd01171">
    <property type="entry name" value="YXKO-related"/>
    <property type="match status" value="1"/>
</dbReference>
<dbReference type="Pfam" id="PF01256">
    <property type="entry name" value="Carb_kinase"/>
    <property type="match status" value="1"/>
</dbReference>
<protein>
    <recommendedName>
        <fullName evidence="6">ADP-dependent (S)-NAD(P)H-hydrate dehydratase</fullName>
        <ecNumber evidence="6">4.2.1.136</ecNumber>
    </recommendedName>
    <alternativeName>
        <fullName evidence="6">ADP-dependent NAD(P)HX dehydratase</fullName>
    </alternativeName>
</protein>
<evidence type="ECO:0000256" key="5">
    <source>
        <dbReference type="ARBA" id="ARBA00023239"/>
    </source>
</evidence>
<evidence type="ECO:0000256" key="6">
    <source>
        <dbReference type="HAMAP-Rule" id="MF_01965"/>
    </source>
</evidence>
<keyword evidence="9" id="KW-1185">Reference proteome</keyword>
<reference evidence="9" key="1">
    <citation type="journal article" date="2019" name="Int. J. Syst. Evol. Microbiol.">
        <title>The Global Catalogue of Microorganisms (GCM) 10K type strain sequencing project: providing services to taxonomists for standard genome sequencing and annotation.</title>
        <authorList>
            <consortium name="The Broad Institute Genomics Platform"/>
            <consortium name="The Broad Institute Genome Sequencing Center for Infectious Disease"/>
            <person name="Wu L."/>
            <person name="Ma J."/>
        </authorList>
    </citation>
    <scope>NUCLEOTIDE SEQUENCE [LARGE SCALE GENOMIC DNA]</scope>
    <source>
        <strain evidence="9">JCM 16365</strain>
    </source>
</reference>
<feature type="binding site" evidence="6">
    <location>
        <position position="42"/>
    </location>
    <ligand>
        <name>(6S)-NADPHX</name>
        <dbReference type="ChEBI" id="CHEBI:64076"/>
    </ligand>
</feature>
<dbReference type="Gene3D" id="3.40.1190.20">
    <property type="match status" value="1"/>
</dbReference>
<dbReference type="EC" id="4.2.1.136" evidence="6"/>
<evidence type="ECO:0000256" key="2">
    <source>
        <dbReference type="ARBA" id="ARBA00022840"/>
    </source>
</evidence>
<dbReference type="EMBL" id="BAAARI010000001">
    <property type="protein sequence ID" value="GAA2567095.1"/>
    <property type="molecule type" value="Genomic_DNA"/>
</dbReference>
<dbReference type="PROSITE" id="PS01050">
    <property type="entry name" value="YJEF_C_2"/>
    <property type="match status" value="1"/>
</dbReference>
<evidence type="ECO:0000256" key="4">
    <source>
        <dbReference type="ARBA" id="ARBA00023027"/>
    </source>
</evidence>
<feature type="binding site" evidence="6">
    <location>
        <position position="92"/>
    </location>
    <ligand>
        <name>(6S)-NADPHX</name>
        <dbReference type="ChEBI" id="CHEBI:64076"/>
    </ligand>
</feature>
<feature type="binding site" evidence="6">
    <location>
        <position position="205"/>
    </location>
    <ligand>
        <name>(6S)-NADPHX</name>
        <dbReference type="ChEBI" id="CHEBI:64076"/>
    </ligand>
</feature>
<proteinExistence type="inferred from homology"/>
<organism evidence="8 9">
    <name type="scientific">Microbacterium binotii</name>
    <dbReference type="NCBI Taxonomy" id="462710"/>
    <lineage>
        <taxon>Bacteria</taxon>
        <taxon>Bacillati</taxon>
        <taxon>Actinomycetota</taxon>
        <taxon>Actinomycetes</taxon>
        <taxon>Micrococcales</taxon>
        <taxon>Microbacteriaceae</taxon>
        <taxon>Microbacterium</taxon>
    </lineage>
</organism>
<feature type="binding site" evidence="6">
    <location>
        <position position="138"/>
    </location>
    <ligand>
        <name>(6S)-NADPHX</name>
        <dbReference type="ChEBI" id="CHEBI:64076"/>
    </ligand>
</feature>
<keyword evidence="5 6" id="KW-0456">Lyase</keyword>
<comment type="similarity">
    <text evidence="6">Belongs to the NnrD/CARKD family.</text>
</comment>
<dbReference type="NCBIfam" id="TIGR00196">
    <property type="entry name" value="yjeF_cterm"/>
    <property type="match status" value="1"/>
</dbReference>
<keyword evidence="1 6" id="KW-0547">Nucleotide-binding</keyword>
<dbReference type="InterPro" id="IPR029056">
    <property type="entry name" value="Ribokinase-like"/>
</dbReference>
<keyword evidence="4 6" id="KW-0520">NAD</keyword>
<dbReference type="RefSeq" id="WP_344226049.1">
    <property type="nucleotide sequence ID" value="NZ_BAAARI010000001.1"/>
</dbReference>
<comment type="subunit">
    <text evidence="6">Homotetramer.</text>
</comment>
<dbReference type="InterPro" id="IPR017953">
    <property type="entry name" value="Carbohydrate_kinase_pred_CS"/>
</dbReference>
<dbReference type="InterPro" id="IPR000631">
    <property type="entry name" value="CARKD"/>
</dbReference>
<comment type="caution">
    <text evidence="8">The sequence shown here is derived from an EMBL/GenBank/DDBJ whole genome shotgun (WGS) entry which is preliminary data.</text>
</comment>
<feature type="binding site" evidence="6">
    <location>
        <position position="204"/>
    </location>
    <ligand>
        <name>AMP</name>
        <dbReference type="ChEBI" id="CHEBI:456215"/>
    </ligand>
</feature>
<comment type="function">
    <text evidence="6">Catalyzes the dehydration of the S-form of NAD(P)HX at the expense of ADP, which is converted to AMP. Together with NAD(P)HX epimerase, which catalyzes the epimerization of the S- and R-forms, the enzyme allows the repair of both epimers of NAD(P)HX, a damaged form of NAD(P)H that is a result of enzymatic or heat-dependent hydration.</text>
</comment>
<gene>
    <name evidence="6" type="primary">nnrD</name>
    <name evidence="8" type="ORF">GCM10009862_02240</name>
</gene>
<evidence type="ECO:0000313" key="9">
    <source>
        <dbReference type="Proteomes" id="UP001500274"/>
    </source>
</evidence>
<evidence type="ECO:0000256" key="3">
    <source>
        <dbReference type="ARBA" id="ARBA00022857"/>
    </source>
</evidence>
<comment type="catalytic activity">
    <reaction evidence="6">
        <text>(6S)-NADPHX + ADP = AMP + phosphate + NADPH + H(+)</text>
        <dbReference type="Rhea" id="RHEA:32235"/>
        <dbReference type="ChEBI" id="CHEBI:15378"/>
        <dbReference type="ChEBI" id="CHEBI:43474"/>
        <dbReference type="ChEBI" id="CHEBI:57783"/>
        <dbReference type="ChEBI" id="CHEBI:64076"/>
        <dbReference type="ChEBI" id="CHEBI:456215"/>
        <dbReference type="ChEBI" id="CHEBI:456216"/>
        <dbReference type="EC" id="4.2.1.136"/>
    </reaction>
</comment>
<name>A0ABP6BGC0_9MICO</name>
<keyword evidence="3 6" id="KW-0521">NADP</keyword>